<keyword evidence="6 7" id="KW-0472">Membrane</keyword>
<evidence type="ECO:0000259" key="8">
    <source>
        <dbReference type="Pfam" id="PF26002"/>
    </source>
</evidence>
<evidence type="ECO:0000256" key="6">
    <source>
        <dbReference type="ARBA" id="ARBA00023136"/>
    </source>
</evidence>
<dbReference type="EMBL" id="FIZY01000027">
    <property type="protein sequence ID" value="CZF84002.1"/>
    <property type="molecule type" value="Genomic_DNA"/>
</dbReference>
<sequence>MSQLYRQSVIDAQKQRLHGDVLLAQPLSISLIVAILFISLSLLVLFLNYAEYSRKETVQGYILPDRGIIKSFSQRKGIVETVHIMEGQEVEKGQPLVTIISRSKLENGLDLNQTIVKEFEKQYQYINKEIEYQNTMHVQQMEKQNILVSDIERQLSAIESQQSLINEKYQLQLEREAQHLKLHREGHLSALDLQSQKEALIEIKAQKERVIANELDLRKARNTLQSDLTILPKQHQLNVLELEQQKSSIRQQLSQAQGNAIHVLTANEKGKATGINVVTGETVQDNDLLLSLIPENAKLIAELFLPTRSAGFVKKEDLVKLRLEAFPYQRFGYLSGKVSHIDTVLLQQGESPLPINEPVYRIRVSLDKEHIDFKGSTIPLKNGMLLEADILLESRSIMGWILEPVYGLLGKI</sequence>
<comment type="similarity">
    <text evidence="2">Belongs to the membrane fusion protein (MFP) (TC 8.A.1) family.</text>
</comment>
<dbReference type="Proteomes" id="UP000073601">
    <property type="component" value="Unassembled WGS sequence"/>
</dbReference>
<reference evidence="10" key="1">
    <citation type="submission" date="2016-02" db="EMBL/GenBank/DDBJ databases">
        <authorList>
            <person name="Rodrigo-Torres Lidia"/>
            <person name="Arahal R.David."/>
        </authorList>
    </citation>
    <scope>NUCLEOTIDE SEQUENCE [LARGE SCALE GENOMIC DNA]</scope>
    <source>
        <strain evidence="10">CECT 8713</strain>
    </source>
</reference>
<dbReference type="InterPro" id="IPR058982">
    <property type="entry name" value="Beta-barrel_AprE"/>
</dbReference>
<organism evidence="9 10">
    <name type="scientific">Grimontia marina</name>
    <dbReference type="NCBI Taxonomy" id="646534"/>
    <lineage>
        <taxon>Bacteria</taxon>
        <taxon>Pseudomonadati</taxon>
        <taxon>Pseudomonadota</taxon>
        <taxon>Gammaproteobacteria</taxon>
        <taxon>Vibrionales</taxon>
        <taxon>Vibrionaceae</taxon>
        <taxon>Grimontia</taxon>
    </lineage>
</organism>
<evidence type="ECO:0000313" key="10">
    <source>
        <dbReference type="Proteomes" id="UP000073601"/>
    </source>
</evidence>
<keyword evidence="3" id="KW-0813">Transport</keyword>
<dbReference type="GO" id="GO:0016020">
    <property type="term" value="C:membrane"/>
    <property type="evidence" value="ECO:0007669"/>
    <property type="project" value="UniProtKB-SubCell"/>
</dbReference>
<gene>
    <name evidence="9" type="primary">cvaA</name>
    <name evidence="9" type="ORF">GMA8713_02905</name>
</gene>
<evidence type="ECO:0000256" key="5">
    <source>
        <dbReference type="ARBA" id="ARBA00022989"/>
    </source>
</evidence>
<comment type="subcellular location">
    <subcellularLocation>
        <location evidence="1">Membrane</location>
        <topology evidence="1">Single-pass membrane protein</topology>
    </subcellularLocation>
</comment>
<dbReference type="PROSITE" id="PS00543">
    <property type="entry name" value="HLYD_FAMILY"/>
    <property type="match status" value="1"/>
</dbReference>
<dbReference type="GO" id="GO:0009306">
    <property type="term" value="P:protein secretion"/>
    <property type="evidence" value="ECO:0007669"/>
    <property type="project" value="InterPro"/>
</dbReference>
<accession>A0A128FB34</accession>
<dbReference type="PANTHER" id="PTHR30386">
    <property type="entry name" value="MEMBRANE FUSION SUBUNIT OF EMRAB-TOLC MULTIDRUG EFFLUX PUMP"/>
    <property type="match status" value="1"/>
</dbReference>
<evidence type="ECO:0000256" key="1">
    <source>
        <dbReference type="ARBA" id="ARBA00004167"/>
    </source>
</evidence>
<evidence type="ECO:0000256" key="2">
    <source>
        <dbReference type="ARBA" id="ARBA00009477"/>
    </source>
</evidence>
<dbReference type="RefSeq" id="WP_062711168.1">
    <property type="nucleotide sequence ID" value="NZ_CAWRCI010000027.1"/>
</dbReference>
<dbReference type="Gene3D" id="2.40.30.170">
    <property type="match status" value="1"/>
</dbReference>
<keyword evidence="4 7" id="KW-0812">Transmembrane</keyword>
<protein>
    <submittedName>
        <fullName evidence="9">Colicin V secretion protein CvaA</fullName>
    </submittedName>
</protein>
<evidence type="ECO:0000313" key="9">
    <source>
        <dbReference type="EMBL" id="CZF84002.1"/>
    </source>
</evidence>
<keyword evidence="10" id="KW-1185">Reference proteome</keyword>
<evidence type="ECO:0000256" key="7">
    <source>
        <dbReference type="SAM" id="Phobius"/>
    </source>
</evidence>
<proteinExistence type="inferred from homology"/>
<dbReference type="InterPro" id="IPR050739">
    <property type="entry name" value="MFP"/>
</dbReference>
<dbReference type="Pfam" id="PF26002">
    <property type="entry name" value="Beta-barrel_AprE"/>
    <property type="match status" value="1"/>
</dbReference>
<keyword evidence="5 7" id="KW-1133">Transmembrane helix</keyword>
<dbReference type="PRINTS" id="PR01490">
    <property type="entry name" value="RTXTOXIND"/>
</dbReference>
<feature type="domain" description="AprE-like beta-barrel" evidence="8">
    <location>
        <begin position="299"/>
        <end position="391"/>
    </location>
</feature>
<evidence type="ECO:0000256" key="4">
    <source>
        <dbReference type="ARBA" id="ARBA00022692"/>
    </source>
</evidence>
<evidence type="ECO:0000256" key="3">
    <source>
        <dbReference type="ARBA" id="ARBA00022448"/>
    </source>
</evidence>
<dbReference type="InterPro" id="IPR006144">
    <property type="entry name" value="Secretion_HlyD_CS"/>
</dbReference>
<dbReference type="OrthoDB" id="9775513at2"/>
<feature type="transmembrane region" description="Helical" evidence="7">
    <location>
        <begin position="21"/>
        <end position="47"/>
    </location>
</feature>
<dbReference type="PANTHER" id="PTHR30386:SF28">
    <property type="entry name" value="EXPORTED PROTEIN"/>
    <property type="match status" value="1"/>
</dbReference>
<dbReference type="AlphaFoldDB" id="A0A128FB34"/>
<name>A0A128FB34_9GAMM</name>